<protein>
    <submittedName>
        <fullName evidence="1">Uncharacterized protein</fullName>
    </submittedName>
</protein>
<dbReference type="Proteomes" id="UP001652542">
    <property type="component" value="Unassembled WGS sequence"/>
</dbReference>
<organism evidence="1 2">
    <name type="scientific">Albidovulum marisflavi</name>
    <dbReference type="NCBI Taxonomy" id="2984159"/>
    <lineage>
        <taxon>Bacteria</taxon>
        <taxon>Pseudomonadati</taxon>
        <taxon>Pseudomonadota</taxon>
        <taxon>Alphaproteobacteria</taxon>
        <taxon>Rhodobacterales</taxon>
        <taxon>Paracoccaceae</taxon>
        <taxon>Albidovulum</taxon>
    </lineage>
</organism>
<sequence>MTQVWIGFSEVLGFRDLIVEYINPYFGPVEGEDEPVGRFEHAFGASRNGPGSFEVYEKPMESDEDFNVEFALRRFPLPEHPDGLKEIDWRKAKTVFFMINDKEPITYSDGTVTITDVLDVKFDWE</sequence>
<evidence type="ECO:0000313" key="2">
    <source>
        <dbReference type="Proteomes" id="UP001652542"/>
    </source>
</evidence>
<dbReference type="EMBL" id="JAOWKY010000003">
    <property type="protein sequence ID" value="MCV2869705.1"/>
    <property type="molecule type" value="Genomic_DNA"/>
</dbReference>
<reference evidence="1 2" key="1">
    <citation type="submission" date="2022-10" db="EMBL/GenBank/DDBJ databases">
        <title>Defluviimonas sp. nov., isolated from ocean surface water.</title>
        <authorList>
            <person name="He W."/>
            <person name="Wang L."/>
            <person name="Zhang D.-F."/>
        </authorList>
    </citation>
    <scope>NUCLEOTIDE SEQUENCE [LARGE SCALE GENOMIC DNA]</scope>
    <source>
        <strain evidence="1 2">WL0002</strain>
    </source>
</reference>
<keyword evidence="2" id="KW-1185">Reference proteome</keyword>
<accession>A0ABT2ZEY0</accession>
<name>A0ABT2ZEY0_9RHOB</name>
<evidence type="ECO:0000313" key="1">
    <source>
        <dbReference type="EMBL" id="MCV2869705.1"/>
    </source>
</evidence>
<proteinExistence type="predicted"/>
<gene>
    <name evidence="1" type="ORF">OEW28_13810</name>
</gene>
<comment type="caution">
    <text evidence="1">The sequence shown here is derived from an EMBL/GenBank/DDBJ whole genome shotgun (WGS) entry which is preliminary data.</text>
</comment>
<dbReference type="RefSeq" id="WP_263735354.1">
    <property type="nucleotide sequence ID" value="NZ_JAOWKY010000003.1"/>
</dbReference>